<dbReference type="EMBL" id="OW240918">
    <property type="protein sequence ID" value="CAH2308202.1"/>
    <property type="molecule type" value="Genomic_DNA"/>
</dbReference>
<organism evidence="2 3">
    <name type="scientific">Pelobates cultripes</name>
    <name type="common">Western spadefoot toad</name>
    <dbReference type="NCBI Taxonomy" id="61616"/>
    <lineage>
        <taxon>Eukaryota</taxon>
        <taxon>Metazoa</taxon>
        <taxon>Chordata</taxon>
        <taxon>Craniata</taxon>
        <taxon>Vertebrata</taxon>
        <taxon>Euteleostomi</taxon>
        <taxon>Amphibia</taxon>
        <taxon>Batrachia</taxon>
        <taxon>Anura</taxon>
        <taxon>Pelobatoidea</taxon>
        <taxon>Pelobatidae</taxon>
        <taxon>Pelobates</taxon>
    </lineage>
</organism>
<evidence type="ECO:0000313" key="3">
    <source>
        <dbReference type="Proteomes" id="UP001295444"/>
    </source>
</evidence>
<sequence length="382" mass="45229">MKDFVFSSKPLETRFNKQHSVMDDIPRLRRNIQSFDFHHCSLGSQGFNRVLLQLFGFAGHGKSSFINSCKYVWDDGEFWNIAKAGRDDGARTTERISYELTKTITLVDNRGCFKMDDYEKGEIFAQLANLLPVDDPVEWTKGLGLMDQIFEAEYRINTSDFIVPIFIYSVTKSIASAEINGLRELLTVARDLTGIFPLVVLTHQTHGNVAKAQSLFRDMGVERIFTIENYTPEDHIKTRGRHEEVLNILNEVIKDVKFQMRDQQNPVMKLRERMQYMFKYVCERELRIWEEVKELEKAMQLNLMAMTLKKTRTESEMEREQDEIRHEQEKRRLKEEMEKENEKERQLLEMEMKKLQEELERFDLKYKNKKPNKQKKEPCALQ</sequence>
<name>A0AAD1WJP7_PELCU</name>
<keyword evidence="3" id="KW-1185">Reference proteome</keyword>
<dbReference type="AlphaFoldDB" id="A0AAD1WJP7"/>
<feature type="region of interest" description="Disordered" evidence="1">
    <location>
        <begin position="363"/>
        <end position="382"/>
    </location>
</feature>
<protein>
    <submittedName>
        <fullName evidence="2">Uncharacterized protein</fullName>
    </submittedName>
</protein>
<evidence type="ECO:0000313" key="2">
    <source>
        <dbReference type="EMBL" id="CAH2308202.1"/>
    </source>
</evidence>
<feature type="region of interest" description="Disordered" evidence="1">
    <location>
        <begin position="312"/>
        <end position="348"/>
    </location>
</feature>
<evidence type="ECO:0000256" key="1">
    <source>
        <dbReference type="SAM" id="MobiDB-lite"/>
    </source>
</evidence>
<gene>
    <name evidence="2" type="ORF">PECUL_23A062378</name>
</gene>
<accession>A0AAD1WJP7</accession>
<reference evidence="2" key="1">
    <citation type="submission" date="2022-03" db="EMBL/GenBank/DDBJ databases">
        <authorList>
            <person name="Alioto T."/>
            <person name="Alioto T."/>
            <person name="Gomez Garrido J."/>
        </authorList>
    </citation>
    <scope>NUCLEOTIDE SEQUENCE</scope>
</reference>
<dbReference type="Proteomes" id="UP001295444">
    <property type="component" value="Chromosome 07"/>
</dbReference>
<proteinExistence type="predicted"/>